<keyword evidence="5" id="KW-0571">Peptide transport</keyword>
<keyword evidence="6" id="KW-0653">Protein transport</keyword>
<comment type="similarity">
    <text evidence="9">Belongs to the binding-protein-dependent transport system permease family. OppBC subfamily.</text>
</comment>
<organism evidence="12 13">
    <name type="scientific">Fusibacter paucivorans</name>
    <dbReference type="NCBI Taxonomy" id="76009"/>
    <lineage>
        <taxon>Bacteria</taxon>
        <taxon>Bacillati</taxon>
        <taxon>Bacillota</taxon>
        <taxon>Clostridia</taxon>
        <taxon>Eubacteriales</taxon>
        <taxon>Eubacteriales Family XII. Incertae Sedis</taxon>
        <taxon>Fusibacter</taxon>
    </lineage>
</organism>
<evidence type="ECO:0000313" key="13">
    <source>
        <dbReference type="Proteomes" id="UP000746471"/>
    </source>
</evidence>
<evidence type="ECO:0000256" key="4">
    <source>
        <dbReference type="ARBA" id="ARBA00022692"/>
    </source>
</evidence>
<sequence length="354" mass="39758">MNNTASEEQLIFLENDFEFVSQENRTHIDETYMSQSYWKDVSKRFFRNRGAVIGLICIILIVFMAIVGLDLNEYTFDEQTITHQNLPPRIPGVENLGIFDGSETMNTSTGVVNRNKYIAEDGSVTGLEDVYYWFGTDVLGRDIFTRTWMGTRISLYISLVAVLVDMVFGLSYGLISGYFGGKVDNAMQRFAEVLNGIPNLVVVTLLIIVLKPGLMTITFSLMITGWIGMSRIARAQMLKLKQQEFVLASRTLGARDFFIIFREILPNIFGQIITNTMFSIPTAIFTEAFLAFIGLGVPVPMASLGLLISDAFKSFTTHPYMIIPPVVVLAILMLSFNMLADGIRDAFDPKMKEM</sequence>
<dbReference type="PANTHER" id="PTHR43386:SF24">
    <property type="entry name" value="OLIGOPEPTIDE TRANSPORT SYSTEM PERMEASE PROTEIN AMID"/>
    <property type="match status" value="1"/>
</dbReference>
<dbReference type="PANTHER" id="PTHR43386">
    <property type="entry name" value="OLIGOPEPTIDE TRANSPORT SYSTEM PERMEASE PROTEIN APPC"/>
    <property type="match status" value="1"/>
</dbReference>
<accession>A0ABS5PNZ6</accession>
<feature type="transmembrane region" description="Helical" evidence="10">
    <location>
        <begin position="214"/>
        <end position="233"/>
    </location>
</feature>
<dbReference type="InterPro" id="IPR025966">
    <property type="entry name" value="OppC_N"/>
</dbReference>
<evidence type="ECO:0000256" key="2">
    <source>
        <dbReference type="ARBA" id="ARBA00022448"/>
    </source>
</evidence>
<evidence type="ECO:0000256" key="6">
    <source>
        <dbReference type="ARBA" id="ARBA00022927"/>
    </source>
</evidence>
<evidence type="ECO:0000313" key="12">
    <source>
        <dbReference type="EMBL" id="MBS7526890.1"/>
    </source>
</evidence>
<evidence type="ECO:0000256" key="1">
    <source>
        <dbReference type="ARBA" id="ARBA00004651"/>
    </source>
</evidence>
<protein>
    <submittedName>
        <fullName evidence="12">ABC transporter permease</fullName>
    </submittedName>
</protein>
<comment type="caution">
    <text evidence="12">The sequence shown here is derived from an EMBL/GenBank/DDBJ whole genome shotgun (WGS) entry which is preliminary data.</text>
</comment>
<evidence type="ECO:0000256" key="8">
    <source>
        <dbReference type="ARBA" id="ARBA00023136"/>
    </source>
</evidence>
<keyword evidence="13" id="KW-1185">Reference proteome</keyword>
<gene>
    <name evidence="12" type="ORF">KHM83_09390</name>
</gene>
<keyword evidence="3" id="KW-1003">Cell membrane</keyword>
<evidence type="ECO:0000256" key="3">
    <source>
        <dbReference type="ARBA" id="ARBA00022475"/>
    </source>
</evidence>
<feature type="transmembrane region" description="Helical" evidence="10">
    <location>
        <begin position="190"/>
        <end position="208"/>
    </location>
</feature>
<dbReference type="Pfam" id="PF12911">
    <property type="entry name" value="OppC_N"/>
    <property type="match status" value="1"/>
</dbReference>
<dbReference type="Proteomes" id="UP000746471">
    <property type="component" value="Unassembled WGS sequence"/>
</dbReference>
<dbReference type="CDD" id="cd06261">
    <property type="entry name" value="TM_PBP2"/>
    <property type="match status" value="1"/>
</dbReference>
<dbReference type="InterPro" id="IPR050366">
    <property type="entry name" value="BP-dependent_transpt_permease"/>
</dbReference>
<evidence type="ECO:0000256" key="10">
    <source>
        <dbReference type="RuleBase" id="RU363032"/>
    </source>
</evidence>
<keyword evidence="4 10" id="KW-0812">Transmembrane</keyword>
<evidence type="ECO:0000256" key="7">
    <source>
        <dbReference type="ARBA" id="ARBA00022989"/>
    </source>
</evidence>
<feature type="domain" description="ABC transmembrane type-1" evidence="11">
    <location>
        <begin position="151"/>
        <end position="340"/>
    </location>
</feature>
<dbReference type="Gene3D" id="1.10.3720.10">
    <property type="entry name" value="MetI-like"/>
    <property type="match status" value="1"/>
</dbReference>
<dbReference type="InterPro" id="IPR035906">
    <property type="entry name" value="MetI-like_sf"/>
</dbReference>
<dbReference type="NCBIfam" id="NF045475">
    <property type="entry name" value="Opp3C"/>
    <property type="match status" value="1"/>
</dbReference>
<evidence type="ECO:0000259" key="11">
    <source>
        <dbReference type="PROSITE" id="PS50928"/>
    </source>
</evidence>
<dbReference type="RefSeq" id="WP_213236751.1">
    <property type="nucleotide sequence ID" value="NZ_JAHBCL010000014.1"/>
</dbReference>
<reference evidence="12 13" key="1">
    <citation type="submission" date="2021-05" db="EMBL/GenBank/DDBJ databases">
        <title>Fusibacter ferrireducens sp. nov., an anaerobic, sulfur- and Fe-reducing bacterium isolated from the mangrove sediment.</title>
        <authorList>
            <person name="Qiu D."/>
        </authorList>
    </citation>
    <scope>NUCLEOTIDE SEQUENCE [LARGE SCALE GENOMIC DNA]</scope>
    <source>
        <strain evidence="12 13">DSM 12116</strain>
    </source>
</reference>
<keyword evidence="7 10" id="KW-1133">Transmembrane helix</keyword>
<dbReference type="PROSITE" id="PS50928">
    <property type="entry name" value="ABC_TM1"/>
    <property type="match status" value="1"/>
</dbReference>
<dbReference type="EMBL" id="JAHBCL010000014">
    <property type="protein sequence ID" value="MBS7526890.1"/>
    <property type="molecule type" value="Genomic_DNA"/>
</dbReference>
<feature type="transmembrane region" description="Helical" evidence="10">
    <location>
        <begin position="51"/>
        <end position="69"/>
    </location>
</feature>
<dbReference type="InterPro" id="IPR000515">
    <property type="entry name" value="MetI-like"/>
</dbReference>
<keyword evidence="8 10" id="KW-0472">Membrane</keyword>
<feature type="transmembrane region" description="Helical" evidence="10">
    <location>
        <begin position="153"/>
        <end position="178"/>
    </location>
</feature>
<comment type="subcellular location">
    <subcellularLocation>
        <location evidence="1 10">Cell membrane</location>
        <topology evidence="1 10">Multi-pass membrane protein</topology>
    </subcellularLocation>
</comment>
<feature type="transmembrane region" description="Helical" evidence="10">
    <location>
        <begin position="320"/>
        <end position="340"/>
    </location>
</feature>
<dbReference type="SUPFAM" id="SSF161098">
    <property type="entry name" value="MetI-like"/>
    <property type="match status" value="1"/>
</dbReference>
<evidence type="ECO:0000256" key="9">
    <source>
        <dbReference type="ARBA" id="ARBA00024202"/>
    </source>
</evidence>
<evidence type="ECO:0000256" key="5">
    <source>
        <dbReference type="ARBA" id="ARBA00022856"/>
    </source>
</evidence>
<keyword evidence="2 10" id="KW-0813">Transport</keyword>
<dbReference type="Pfam" id="PF00528">
    <property type="entry name" value="BPD_transp_1"/>
    <property type="match status" value="1"/>
</dbReference>
<proteinExistence type="inferred from homology"/>
<feature type="transmembrane region" description="Helical" evidence="10">
    <location>
        <begin position="288"/>
        <end position="308"/>
    </location>
</feature>
<name>A0ABS5PNZ6_9FIRM</name>